<dbReference type="GO" id="GO:0005840">
    <property type="term" value="C:ribosome"/>
    <property type="evidence" value="ECO:0007669"/>
    <property type="project" value="UniProtKB-KW"/>
</dbReference>
<dbReference type="SUPFAM" id="SSF50249">
    <property type="entry name" value="Nucleic acid-binding proteins"/>
    <property type="match status" value="2"/>
</dbReference>
<keyword evidence="5" id="KW-0687">Ribonucleoprotein</keyword>
<keyword evidence="4" id="KW-0689">Ribosomal protein</keyword>
<feature type="non-terminal residue" evidence="8">
    <location>
        <position position="158"/>
    </location>
</feature>
<protein>
    <recommendedName>
        <fullName evidence="6">Small ribosomal subunit protein uS12</fullName>
    </recommendedName>
    <alternativeName>
        <fullName evidence="7">40S ribosomal protein S23</fullName>
    </alternativeName>
</protein>
<evidence type="ECO:0000256" key="2">
    <source>
        <dbReference type="ARBA" id="ARBA00005657"/>
    </source>
</evidence>
<evidence type="ECO:0000256" key="4">
    <source>
        <dbReference type="ARBA" id="ARBA00022980"/>
    </source>
</evidence>
<name>A0A1B6HHT3_9HEMI</name>
<dbReference type="Gene3D" id="2.40.50.140">
    <property type="entry name" value="Nucleic acid-binding proteins"/>
    <property type="match status" value="2"/>
</dbReference>
<accession>A0A1B6HHT3</accession>
<evidence type="ECO:0000313" key="8">
    <source>
        <dbReference type="EMBL" id="JAS74171.1"/>
    </source>
</evidence>
<feature type="non-terminal residue" evidence="8">
    <location>
        <position position="1"/>
    </location>
</feature>
<evidence type="ECO:0000256" key="3">
    <source>
        <dbReference type="ARBA" id="ARBA00011542"/>
    </source>
</evidence>
<dbReference type="GO" id="GO:0005829">
    <property type="term" value="C:cytosol"/>
    <property type="evidence" value="ECO:0007669"/>
    <property type="project" value="UniProtKB-SubCell"/>
</dbReference>
<dbReference type="GO" id="GO:0003735">
    <property type="term" value="F:structural constituent of ribosome"/>
    <property type="evidence" value="ECO:0007669"/>
    <property type="project" value="InterPro"/>
</dbReference>
<sequence>KQPNSAIRKVCRIQVIATGKNLLAFAPGDGALKVIEENDEVCVEGLGKKGRAVGDMPGIKYKITKVSGVSLPAILNGTRKQPNSAIRKVCRIQVIATGKNLLAFAPGDGALKVIEENDEVCVEGLGKKGRAVGDMPGIKYKITKVSGVSLPAILNGTR</sequence>
<proteinExistence type="inferred from homology"/>
<gene>
    <name evidence="8" type="ORF">g.2917</name>
</gene>
<evidence type="ECO:0000256" key="7">
    <source>
        <dbReference type="ARBA" id="ARBA00035463"/>
    </source>
</evidence>
<dbReference type="PROSITE" id="PS00055">
    <property type="entry name" value="RIBOSOMAL_S12"/>
    <property type="match status" value="2"/>
</dbReference>
<dbReference type="GO" id="GO:0006412">
    <property type="term" value="P:translation"/>
    <property type="evidence" value="ECO:0007669"/>
    <property type="project" value="InterPro"/>
</dbReference>
<evidence type="ECO:0000256" key="5">
    <source>
        <dbReference type="ARBA" id="ARBA00023274"/>
    </source>
</evidence>
<evidence type="ECO:0000256" key="6">
    <source>
        <dbReference type="ARBA" id="ARBA00035161"/>
    </source>
</evidence>
<dbReference type="Pfam" id="PF00164">
    <property type="entry name" value="Ribosom_S12_S23"/>
    <property type="match status" value="2"/>
</dbReference>
<evidence type="ECO:0000256" key="1">
    <source>
        <dbReference type="ARBA" id="ARBA00004514"/>
    </source>
</evidence>
<comment type="subcellular location">
    <subcellularLocation>
        <location evidence="1">Cytoplasm</location>
        <location evidence="1">Cytosol</location>
    </subcellularLocation>
</comment>
<organism evidence="8">
    <name type="scientific">Homalodisca liturata</name>
    <dbReference type="NCBI Taxonomy" id="320908"/>
    <lineage>
        <taxon>Eukaryota</taxon>
        <taxon>Metazoa</taxon>
        <taxon>Ecdysozoa</taxon>
        <taxon>Arthropoda</taxon>
        <taxon>Hexapoda</taxon>
        <taxon>Insecta</taxon>
        <taxon>Pterygota</taxon>
        <taxon>Neoptera</taxon>
        <taxon>Paraneoptera</taxon>
        <taxon>Hemiptera</taxon>
        <taxon>Auchenorrhyncha</taxon>
        <taxon>Membracoidea</taxon>
        <taxon>Cicadellidae</taxon>
        <taxon>Cicadellinae</taxon>
        <taxon>Proconiini</taxon>
        <taxon>Homalodisca</taxon>
    </lineage>
</organism>
<dbReference type="FunFam" id="2.40.50.140:FF:000007">
    <property type="entry name" value="40S ribosomal protein S23"/>
    <property type="match status" value="2"/>
</dbReference>
<reference evidence="8" key="1">
    <citation type="submission" date="2015-11" db="EMBL/GenBank/DDBJ databases">
        <title>De novo transcriptome assembly of four potential Pierce s Disease insect vectors from Arizona vineyards.</title>
        <authorList>
            <person name="Tassone E.E."/>
        </authorList>
    </citation>
    <scope>NUCLEOTIDE SEQUENCE</scope>
</reference>
<dbReference type="EMBL" id="GECU01033535">
    <property type="protein sequence ID" value="JAS74171.1"/>
    <property type="molecule type" value="Transcribed_RNA"/>
</dbReference>
<dbReference type="InterPro" id="IPR006032">
    <property type="entry name" value="Ribosomal_uS12"/>
</dbReference>
<comment type="similarity">
    <text evidence="2">Belongs to the universal ribosomal protein uS12 family.</text>
</comment>
<dbReference type="PANTHER" id="PTHR11652">
    <property type="entry name" value="30S RIBOSOMAL PROTEIN S12 FAMILY MEMBER"/>
    <property type="match status" value="1"/>
</dbReference>
<comment type="subunit">
    <text evidence="3">Component of the 40S small ribosomal subunit.</text>
</comment>
<dbReference type="AlphaFoldDB" id="A0A1B6HHT3"/>
<dbReference type="GO" id="GO:1990904">
    <property type="term" value="C:ribonucleoprotein complex"/>
    <property type="evidence" value="ECO:0007669"/>
    <property type="project" value="UniProtKB-KW"/>
</dbReference>
<dbReference type="InterPro" id="IPR012340">
    <property type="entry name" value="NA-bd_OB-fold"/>
</dbReference>